<reference evidence="5" key="1">
    <citation type="submission" date="2009-11" db="EMBL/GenBank/DDBJ databases">
        <title>The complete chromosome 1 of Sphaerobacter thermophilus DSM 20745.</title>
        <authorList>
            <person name="Lucas S."/>
            <person name="Copeland A."/>
            <person name="Lapidus A."/>
            <person name="Glavina del Rio T."/>
            <person name="Dalin E."/>
            <person name="Tice H."/>
            <person name="Bruce D."/>
            <person name="Goodwin L."/>
            <person name="Pitluck S."/>
            <person name="Kyrpides N."/>
            <person name="Mavromatis K."/>
            <person name="Ivanova N."/>
            <person name="Mikhailova N."/>
            <person name="LaButti K.M."/>
            <person name="Clum A."/>
            <person name="Sun H.I."/>
            <person name="Brettin T."/>
            <person name="Detter J.C."/>
            <person name="Han C."/>
            <person name="Larimer F."/>
            <person name="Land M."/>
            <person name="Hauser L."/>
            <person name="Markowitz V."/>
            <person name="Cheng J.F."/>
            <person name="Hugenholtz P."/>
            <person name="Woyke T."/>
            <person name="Wu D."/>
            <person name="Steenblock K."/>
            <person name="Schneider S."/>
            <person name="Pukall R."/>
            <person name="Goeker M."/>
            <person name="Klenk H.P."/>
            <person name="Eisen J.A."/>
        </authorList>
    </citation>
    <scope>NUCLEOTIDE SEQUENCE [LARGE SCALE GENOMIC DNA]</scope>
    <source>
        <strain evidence="5">ATCC 49802 / DSM 20745 / S 6022</strain>
    </source>
</reference>
<evidence type="ECO:0000313" key="4">
    <source>
        <dbReference type="EMBL" id="ACZ39069.1"/>
    </source>
</evidence>
<feature type="binding site" evidence="3">
    <location>
        <position position="68"/>
    </location>
    <ligand>
        <name>Mg(2+)</name>
        <dbReference type="ChEBI" id="CHEBI:18420"/>
        <label>1</label>
    </ligand>
</feature>
<dbReference type="AlphaFoldDB" id="D1C4A2"/>
<comment type="similarity">
    <text evidence="1">Belongs to the ADP-ribosylglycohydrolase family.</text>
</comment>
<reference evidence="4 5" key="2">
    <citation type="journal article" date="2010" name="Stand. Genomic Sci.">
        <title>Complete genome sequence of Desulfohalobium retbaense type strain (HR(100)).</title>
        <authorList>
            <person name="Spring S."/>
            <person name="Nolan M."/>
            <person name="Lapidus A."/>
            <person name="Glavina Del Rio T."/>
            <person name="Copeland A."/>
            <person name="Tice H."/>
            <person name="Cheng J.F."/>
            <person name="Lucas S."/>
            <person name="Land M."/>
            <person name="Chen F."/>
            <person name="Bruce D."/>
            <person name="Goodwin L."/>
            <person name="Pitluck S."/>
            <person name="Ivanova N."/>
            <person name="Mavromatis K."/>
            <person name="Mikhailova N."/>
            <person name="Pati A."/>
            <person name="Chen A."/>
            <person name="Palaniappan K."/>
            <person name="Hauser L."/>
            <person name="Chang Y.J."/>
            <person name="Jeffries C.D."/>
            <person name="Munk C."/>
            <person name="Kiss H."/>
            <person name="Chain P."/>
            <person name="Han C."/>
            <person name="Brettin T."/>
            <person name="Detter J.C."/>
            <person name="Schuler E."/>
            <person name="Goker M."/>
            <person name="Rohde M."/>
            <person name="Bristow J."/>
            <person name="Eisen J.A."/>
            <person name="Markowitz V."/>
            <person name="Hugenholtz P."/>
            <person name="Kyrpides N.C."/>
            <person name="Klenk H.P."/>
        </authorList>
    </citation>
    <scope>NUCLEOTIDE SEQUENCE [LARGE SCALE GENOMIC DNA]</scope>
    <source>
        <strain evidence="5">ATCC 49802 / DSM 20745 / S 6022</strain>
    </source>
</reference>
<feature type="binding site" evidence="3">
    <location>
        <position position="282"/>
    </location>
    <ligand>
        <name>Mg(2+)</name>
        <dbReference type="ChEBI" id="CHEBI:18420"/>
        <label>1</label>
    </ligand>
</feature>
<feature type="binding site" evidence="3">
    <location>
        <position position="69"/>
    </location>
    <ligand>
        <name>Mg(2+)</name>
        <dbReference type="ChEBI" id="CHEBI:18420"/>
        <label>1</label>
    </ligand>
</feature>
<evidence type="ECO:0000256" key="2">
    <source>
        <dbReference type="ARBA" id="ARBA00022801"/>
    </source>
</evidence>
<dbReference type="RefSeq" id="WP_012872116.1">
    <property type="nucleotide sequence ID" value="NC_013523.1"/>
</dbReference>
<keyword evidence="3" id="KW-0479">Metal-binding</keyword>
<proteinExistence type="inferred from homology"/>
<dbReference type="InterPro" id="IPR050792">
    <property type="entry name" value="ADP-ribosylglycohydrolase"/>
</dbReference>
<dbReference type="GO" id="GO:0016787">
    <property type="term" value="F:hydrolase activity"/>
    <property type="evidence" value="ECO:0007669"/>
    <property type="project" value="UniProtKB-KW"/>
</dbReference>
<evidence type="ECO:0000313" key="5">
    <source>
        <dbReference type="Proteomes" id="UP000002027"/>
    </source>
</evidence>
<dbReference type="Gene3D" id="1.10.4080.10">
    <property type="entry name" value="ADP-ribosylation/Crystallin J1"/>
    <property type="match status" value="1"/>
</dbReference>
<accession>D1C4A2</accession>
<dbReference type="SUPFAM" id="SSF101478">
    <property type="entry name" value="ADP-ribosylglycohydrolase"/>
    <property type="match status" value="1"/>
</dbReference>
<dbReference type="eggNOG" id="COG1397">
    <property type="taxonomic scope" value="Bacteria"/>
</dbReference>
<organism evidence="4 5">
    <name type="scientific">Sphaerobacter thermophilus (strain ATCC 49802 / DSM 20745 / KCCM 41009 / NCIMB 13125 / S 6022)</name>
    <dbReference type="NCBI Taxonomy" id="479434"/>
    <lineage>
        <taxon>Bacteria</taxon>
        <taxon>Pseudomonadati</taxon>
        <taxon>Thermomicrobiota</taxon>
        <taxon>Thermomicrobia</taxon>
        <taxon>Sphaerobacterales</taxon>
        <taxon>Sphaerobacterineae</taxon>
        <taxon>Sphaerobacteraceae</taxon>
        <taxon>Sphaerobacter</taxon>
    </lineage>
</organism>
<keyword evidence="5" id="KW-1185">Reference proteome</keyword>
<dbReference type="InParanoid" id="D1C4A2"/>
<name>D1C4A2_SPHTD</name>
<keyword evidence="2" id="KW-0378">Hydrolase</keyword>
<dbReference type="Pfam" id="PF03747">
    <property type="entry name" value="ADP_ribosyl_GH"/>
    <property type="match status" value="1"/>
</dbReference>
<keyword evidence="3" id="KW-0460">Magnesium</keyword>
<dbReference type="EMBL" id="CP001823">
    <property type="protein sequence ID" value="ACZ39069.1"/>
    <property type="molecule type" value="Genomic_DNA"/>
</dbReference>
<dbReference type="GO" id="GO:0046872">
    <property type="term" value="F:metal ion binding"/>
    <property type="evidence" value="ECO:0007669"/>
    <property type="project" value="UniProtKB-KW"/>
</dbReference>
<comment type="cofactor">
    <cofactor evidence="3">
        <name>Mg(2+)</name>
        <dbReference type="ChEBI" id="CHEBI:18420"/>
    </cofactor>
    <text evidence="3">Binds 2 magnesium ions per subunit.</text>
</comment>
<evidence type="ECO:0000256" key="1">
    <source>
        <dbReference type="ARBA" id="ARBA00010702"/>
    </source>
</evidence>
<dbReference type="InterPro" id="IPR005502">
    <property type="entry name" value="Ribosyl_crysJ1"/>
</dbReference>
<dbReference type="Proteomes" id="UP000002027">
    <property type="component" value="Chromosome 1"/>
</dbReference>
<sequence length="339" mass="35878">MSVEQSTARVSTKDRFLGCLLGLGIGDALGMPVEGWSREEIAARYGWIDGYLPRIEGETETVPAGEFTDATEVALCHVEALISAGGFVDPEAVGRRLMLLARGESRRFLDPLTLSAIERMEETDQFQEGVVGDGPPDATIAPQIAPVALMHALGRLNAEVFTREVLRAGLITRSHPEALNGALAMAYAIWLLAAEHIPPDVLIPEVAAFIDEDDVAKRLRLAEALARNGGDREQDLAHLRRIGTDGSVAGSVAAALYAFVVHPDDFAAAVLTAINAGGDTATIGAMTGALAGVHLGATAIPEPFVEGLAGRAYILVAGPSLYRAAQLRAGRFFQIHRGL</sequence>
<feature type="binding site" evidence="3">
    <location>
        <position position="279"/>
    </location>
    <ligand>
        <name>Mg(2+)</name>
        <dbReference type="ChEBI" id="CHEBI:18420"/>
        <label>1</label>
    </ligand>
</feature>
<dbReference type="OrthoDB" id="9798107at2"/>
<protein>
    <submittedName>
        <fullName evidence="4">ADP-ribosylation/Crystallin J1</fullName>
    </submittedName>
</protein>
<gene>
    <name evidence="4" type="ordered locus">Sthe_1635</name>
</gene>
<evidence type="ECO:0000256" key="3">
    <source>
        <dbReference type="PIRSR" id="PIRSR605502-1"/>
    </source>
</evidence>
<dbReference type="HOGENOM" id="CLU_024566_3_0_0"/>
<dbReference type="KEGG" id="sti:Sthe_1635"/>
<dbReference type="InterPro" id="IPR036705">
    <property type="entry name" value="Ribosyl_crysJ1_sf"/>
</dbReference>
<dbReference type="PANTHER" id="PTHR16222:SF24">
    <property type="entry name" value="ADP-RIBOSYLHYDROLASE ARH3"/>
    <property type="match status" value="1"/>
</dbReference>
<dbReference type="PANTHER" id="PTHR16222">
    <property type="entry name" value="ADP-RIBOSYLGLYCOHYDROLASE"/>
    <property type="match status" value="1"/>
</dbReference>
<dbReference type="STRING" id="479434.Sthe_1635"/>